<proteinExistence type="predicted"/>
<accession>A0A0E9V9C2</accession>
<name>A0A0E9V9C2_ANGAN</name>
<sequence>MKQKPIFCPRMFGYIYRINYHLVAFCRGIDMQG</sequence>
<organism evidence="1">
    <name type="scientific">Anguilla anguilla</name>
    <name type="common">European freshwater eel</name>
    <name type="synonym">Muraena anguilla</name>
    <dbReference type="NCBI Taxonomy" id="7936"/>
    <lineage>
        <taxon>Eukaryota</taxon>
        <taxon>Metazoa</taxon>
        <taxon>Chordata</taxon>
        <taxon>Craniata</taxon>
        <taxon>Vertebrata</taxon>
        <taxon>Euteleostomi</taxon>
        <taxon>Actinopterygii</taxon>
        <taxon>Neopterygii</taxon>
        <taxon>Teleostei</taxon>
        <taxon>Anguilliformes</taxon>
        <taxon>Anguillidae</taxon>
        <taxon>Anguilla</taxon>
    </lineage>
</organism>
<evidence type="ECO:0000313" key="1">
    <source>
        <dbReference type="EMBL" id="JAH74647.1"/>
    </source>
</evidence>
<reference evidence="1" key="1">
    <citation type="submission" date="2014-11" db="EMBL/GenBank/DDBJ databases">
        <authorList>
            <person name="Amaro Gonzalez C."/>
        </authorList>
    </citation>
    <scope>NUCLEOTIDE SEQUENCE</scope>
</reference>
<dbReference type="AlphaFoldDB" id="A0A0E9V9C2"/>
<reference evidence="1" key="2">
    <citation type="journal article" date="2015" name="Fish Shellfish Immunol.">
        <title>Early steps in the European eel (Anguilla anguilla)-Vibrio vulnificus interaction in the gills: Role of the RtxA13 toxin.</title>
        <authorList>
            <person name="Callol A."/>
            <person name="Pajuelo D."/>
            <person name="Ebbesson L."/>
            <person name="Teles M."/>
            <person name="MacKenzie S."/>
            <person name="Amaro C."/>
        </authorList>
    </citation>
    <scope>NUCLEOTIDE SEQUENCE</scope>
</reference>
<dbReference type="EMBL" id="GBXM01033930">
    <property type="protein sequence ID" value="JAH74647.1"/>
    <property type="molecule type" value="Transcribed_RNA"/>
</dbReference>
<protein>
    <submittedName>
        <fullName evidence="1">Uncharacterized protein</fullName>
    </submittedName>
</protein>